<gene>
    <name evidence="2" type="ORF">MVEN_02239800</name>
</gene>
<protein>
    <submittedName>
        <fullName evidence="2">Uncharacterized protein</fullName>
    </submittedName>
</protein>
<evidence type="ECO:0000313" key="3">
    <source>
        <dbReference type="Proteomes" id="UP000620124"/>
    </source>
</evidence>
<sequence length="465" mass="50357">MNAIIKLLPSSPLPGWLPRRSRPSAAKRSARQPQAIMLDGVLDISKEARDAIAAEEQQRAMLPFEIAFPPESPTHSESHSASLCSPTEKSSVKPTSSPISPHPPSRLPHSAASAPAPPTPEPETALRNVPASGLGRRRNFRGHRLNTIPIPPMPTTPPPTPPTPRTPSSLNHSRSLRRQPRYTDLNTASPISRCRTFPLSRERKSTPSPSPSPSLRNSQGSIVRKSTESDARDEESRHTSTNTSTSTTPPGSPTAFAFPLPSRTTFTKRTSVPFVPPNSATRETFPREAGVEPLSIVKRFSVSGATAHSVPASPSTLEPVMDELFSSLDDVYAEYHDGAPEGVSLASMDLVSISLSSDSAHSARSAADDLDAHEEKEEEDIIADLDGGVGWRTTYSLEDEYEYTVYPESFFAPTFFSPMATLCPALHLASGESRTRPCPYSFLAEQTQALGRYHVQGSRSLPDLA</sequence>
<reference evidence="2" key="1">
    <citation type="submission" date="2020-05" db="EMBL/GenBank/DDBJ databases">
        <title>Mycena genomes resolve the evolution of fungal bioluminescence.</title>
        <authorList>
            <person name="Tsai I.J."/>
        </authorList>
    </citation>
    <scope>NUCLEOTIDE SEQUENCE</scope>
    <source>
        <strain evidence="2">CCC161011</strain>
    </source>
</reference>
<evidence type="ECO:0000313" key="2">
    <source>
        <dbReference type="EMBL" id="KAF7335835.1"/>
    </source>
</evidence>
<dbReference type="OrthoDB" id="3061228at2759"/>
<dbReference type="AlphaFoldDB" id="A0A8H6X787"/>
<feature type="region of interest" description="Disordered" evidence="1">
    <location>
        <begin position="68"/>
        <end position="287"/>
    </location>
</feature>
<dbReference type="Proteomes" id="UP000620124">
    <property type="component" value="Unassembled WGS sequence"/>
</dbReference>
<name>A0A8H6X787_9AGAR</name>
<comment type="caution">
    <text evidence="2">The sequence shown here is derived from an EMBL/GenBank/DDBJ whole genome shotgun (WGS) entry which is preliminary data.</text>
</comment>
<organism evidence="2 3">
    <name type="scientific">Mycena venus</name>
    <dbReference type="NCBI Taxonomy" id="2733690"/>
    <lineage>
        <taxon>Eukaryota</taxon>
        <taxon>Fungi</taxon>
        <taxon>Dikarya</taxon>
        <taxon>Basidiomycota</taxon>
        <taxon>Agaricomycotina</taxon>
        <taxon>Agaricomycetes</taxon>
        <taxon>Agaricomycetidae</taxon>
        <taxon>Agaricales</taxon>
        <taxon>Marasmiineae</taxon>
        <taxon>Mycenaceae</taxon>
        <taxon>Mycena</taxon>
    </lineage>
</organism>
<proteinExistence type="predicted"/>
<feature type="compositionally biased region" description="Basic residues" evidence="1">
    <location>
        <begin position="135"/>
        <end position="144"/>
    </location>
</feature>
<keyword evidence="3" id="KW-1185">Reference proteome</keyword>
<feature type="compositionally biased region" description="Basic and acidic residues" evidence="1">
    <location>
        <begin position="225"/>
        <end position="238"/>
    </location>
</feature>
<feature type="compositionally biased region" description="Low complexity" evidence="1">
    <location>
        <begin position="73"/>
        <end position="82"/>
    </location>
</feature>
<accession>A0A8H6X787</accession>
<feature type="compositionally biased region" description="Pro residues" evidence="1">
    <location>
        <begin position="149"/>
        <end position="165"/>
    </location>
</feature>
<evidence type="ECO:0000256" key="1">
    <source>
        <dbReference type="SAM" id="MobiDB-lite"/>
    </source>
</evidence>
<feature type="compositionally biased region" description="Polar residues" evidence="1">
    <location>
        <begin position="83"/>
        <end position="93"/>
    </location>
</feature>
<dbReference type="EMBL" id="JACAZI010000024">
    <property type="protein sequence ID" value="KAF7335835.1"/>
    <property type="molecule type" value="Genomic_DNA"/>
</dbReference>
<feature type="compositionally biased region" description="Low complexity" evidence="1">
    <location>
        <begin position="239"/>
        <end position="249"/>
    </location>
</feature>